<dbReference type="OrthoDB" id="9813804at2"/>
<evidence type="ECO:0000256" key="1">
    <source>
        <dbReference type="SAM" id="Phobius"/>
    </source>
</evidence>
<feature type="transmembrane region" description="Helical" evidence="1">
    <location>
        <begin position="42"/>
        <end position="63"/>
    </location>
</feature>
<dbReference type="PANTHER" id="PTHR34703">
    <property type="entry name" value="ANTIPORTER SUBUNIT MNHG2-RELATED"/>
    <property type="match status" value="1"/>
</dbReference>
<dbReference type="KEGG" id="zpl:ZBT109_2092"/>
<gene>
    <name evidence="2" type="ORF">ZBT109_2092</name>
</gene>
<dbReference type="PANTHER" id="PTHR34703:SF1">
    <property type="entry name" value="ANTIPORTER SUBUNIT MNHG2-RELATED"/>
    <property type="match status" value="1"/>
</dbReference>
<keyword evidence="1" id="KW-0472">Membrane</keyword>
<dbReference type="EMBL" id="AP018933">
    <property type="protein sequence ID" value="BBG30836.1"/>
    <property type="molecule type" value="Genomic_DNA"/>
</dbReference>
<reference evidence="2 3" key="1">
    <citation type="submission" date="2018-09" db="EMBL/GenBank/DDBJ databases">
        <title>Zymobacter palmae IAM14233 (=T109) whole genome analysis.</title>
        <authorList>
            <person name="Yanase H."/>
        </authorList>
    </citation>
    <scope>NUCLEOTIDE SEQUENCE [LARGE SCALE GENOMIC DNA]</scope>
    <source>
        <strain evidence="2 3">IAM14233</strain>
    </source>
</reference>
<sequence length="119" mass="12894">MHWTPLIETLVGILVVIGGITATIGSFGMVRFNDFYVRIHGAAMCSTVGTGSAVLASMLFFWLHLGSPLGQELLITLFTVITTPVSAHLLTMSALHLKLPRQANTEGGPFELNERIDQN</sequence>
<keyword evidence="1" id="KW-0812">Transmembrane</keyword>
<name>A0A348HGT4_9GAMM</name>
<dbReference type="AlphaFoldDB" id="A0A348HGT4"/>
<evidence type="ECO:0000313" key="2">
    <source>
        <dbReference type="EMBL" id="BBG30836.1"/>
    </source>
</evidence>
<dbReference type="GO" id="GO:0015385">
    <property type="term" value="F:sodium:proton antiporter activity"/>
    <property type="evidence" value="ECO:0007669"/>
    <property type="project" value="TreeGrafter"/>
</dbReference>
<evidence type="ECO:0000313" key="3">
    <source>
        <dbReference type="Proteomes" id="UP000267342"/>
    </source>
</evidence>
<dbReference type="InterPro" id="IPR005133">
    <property type="entry name" value="PhaG_MnhG_YufB"/>
</dbReference>
<accession>A0A348HGT4</accession>
<organism evidence="2 3">
    <name type="scientific">Zymobacter palmae</name>
    <dbReference type="NCBI Taxonomy" id="33074"/>
    <lineage>
        <taxon>Bacteria</taxon>
        <taxon>Pseudomonadati</taxon>
        <taxon>Pseudomonadota</taxon>
        <taxon>Gammaproteobacteria</taxon>
        <taxon>Oceanospirillales</taxon>
        <taxon>Halomonadaceae</taxon>
        <taxon>Zymobacter group</taxon>
        <taxon>Zymobacter</taxon>
    </lineage>
</organism>
<keyword evidence="3" id="KW-1185">Reference proteome</keyword>
<keyword evidence="1" id="KW-1133">Transmembrane helix</keyword>
<dbReference type="STRING" id="1123510.GCA_000620025_00801"/>
<dbReference type="NCBIfam" id="TIGR01300">
    <property type="entry name" value="CPA3_mnhG_phaG"/>
    <property type="match status" value="1"/>
</dbReference>
<dbReference type="Proteomes" id="UP000267342">
    <property type="component" value="Chromosome"/>
</dbReference>
<proteinExistence type="predicted"/>
<dbReference type="Pfam" id="PF03334">
    <property type="entry name" value="PhaG_MnhG_YufB"/>
    <property type="match status" value="1"/>
</dbReference>
<feature type="transmembrane region" description="Helical" evidence="1">
    <location>
        <begin position="6"/>
        <end position="30"/>
    </location>
</feature>
<dbReference type="RefSeq" id="WP_038279171.1">
    <property type="nucleotide sequence ID" value="NZ_AP018933.1"/>
</dbReference>
<protein>
    <submittedName>
        <fullName evidence="2">Multisubunit Na+/H+ antiporter, MnhG subunit</fullName>
    </submittedName>
</protein>
<feature type="transmembrane region" description="Helical" evidence="1">
    <location>
        <begin position="75"/>
        <end position="95"/>
    </location>
</feature>